<feature type="signal peptide" evidence="2">
    <location>
        <begin position="1"/>
        <end position="21"/>
    </location>
</feature>
<keyword evidence="4" id="KW-1185">Reference proteome</keyword>
<dbReference type="EMBL" id="BMAT01005907">
    <property type="protein sequence ID" value="GFS02224.1"/>
    <property type="molecule type" value="Genomic_DNA"/>
</dbReference>
<sequence>MLVRFLMSLLLLCTEERKTFATCWFAVGSLRLMTQEPDLAGDLGVKLVRMCHNLVKSTRLVVFLYIYIGETGRNLATRFSEHLRNVQNGVHKPVSLHFRSSGHQGCTDMEVLGLRSSRGGAKSRFDSAATTKTAALVVAVIVVLAVAVVVSVVVIVIAVVVIVVVVIVVIVE</sequence>
<protein>
    <recommendedName>
        <fullName evidence="5">GIY-YIG domain-containing protein</fullName>
    </recommendedName>
</protein>
<evidence type="ECO:0000313" key="4">
    <source>
        <dbReference type="Proteomes" id="UP000762676"/>
    </source>
</evidence>
<keyword evidence="1" id="KW-0812">Transmembrane</keyword>
<accession>A0AAV4HW99</accession>
<evidence type="ECO:0000313" key="3">
    <source>
        <dbReference type="EMBL" id="GFS02224.1"/>
    </source>
</evidence>
<keyword evidence="1" id="KW-0472">Membrane</keyword>
<dbReference type="Proteomes" id="UP000762676">
    <property type="component" value="Unassembled WGS sequence"/>
</dbReference>
<keyword evidence="2" id="KW-0732">Signal</keyword>
<gene>
    <name evidence="3" type="ORF">ElyMa_002859100</name>
</gene>
<dbReference type="AlphaFoldDB" id="A0AAV4HW99"/>
<keyword evidence="1" id="KW-1133">Transmembrane helix</keyword>
<proteinExistence type="predicted"/>
<feature type="chain" id="PRO_5043539849" description="GIY-YIG domain-containing protein" evidence="2">
    <location>
        <begin position="22"/>
        <end position="172"/>
    </location>
</feature>
<organism evidence="3 4">
    <name type="scientific">Elysia marginata</name>
    <dbReference type="NCBI Taxonomy" id="1093978"/>
    <lineage>
        <taxon>Eukaryota</taxon>
        <taxon>Metazoa</taxon>
        <taxon>Spiralia</taxon>
        <taxon>Lophotrochozoa</taxon>
        <taxon>Mollusca</taxon>
        <taxon>Gastropoda</taxon>
        <taxon>Heterobranchia</taxon>
        <taxon>Euthyneura</taxon>
        <taxon>Panpulmonata</taxon>
        <taxon>Sacoglossa</taxon>
        <taxon>Placobranchoidea</taxon>
        <taxon>Plakobranchidae</taxon>
        <taxon>Elysia</taxon>
    </lineage>
</organism>
<reference evidence="3 4" key="1">
    <citation type="journal article" date="2021" name="Elife">
        <title>Chloroplast acquisition without the gene transfer in kleptoplastic sea slugs, Plakobranchus ocellatus.</title>
        <authorList>
            <person name="Maeda T."/>
            <person name="Takahashi S."/>
            <person name="Yoshida T."/>
            <person name="Shimamura S."/>
            <person name="Takaki Y."/>
            <person name="Nagai Y."/>
            <person name="Toyoda A."/>
            <person name="Suzuki Y."/>
            <person name="Arimoto A."/>
            <person name="Ishii H."/>
            <person name="Satoh N."/>
            <person name="Nishiyama T."/>
            <person name="Hasebe M."/>
            <person name="Maruyama T."/>
            <person name="Minagawa J."/>
            <person name="Obokata J."/>
            <person name="Shigenobu S."/>
        </authorList>
    </citation>
    <scope>NUCLEOTIDE SEQUENCE [LARGE SCALE GENOMIC DNA]</scope>
</reference>
<comment type="caution">
    <text evidence="3">The sequence shown here is derived from an EMBL/GenBank/DDBJ whole genome shotgun (WGS) entry which is preliminary data.</text>
</comment>
<name>A0AAV4HW99_9GAST</name>
<evidence type="ECO:0000256" key="2">
    <source>
        <dbReference type="SAM" id="SignalP"/>
    </source>
</evidence>
<feature type="transmembrane region" description="Helical" evidence="1">
    <location>
        <begin position="138"/>
        <end position="171"/>
    </location>
</feature>
<evidence type="ECO:0000256" key="1">
    <source>
        <dbReference type="SAM" id="Phobius"/>
    </source>
</evidence>
<evidence type="ECO:0008006" key="5">
    <source>
        <dbReference type="Google" id="ProtNLM"/>
    </source>
</evidence>